<proteinExistence type="predicted"/>
<dbReference type="Proteomes" id="UP000814243">
    <property type="component" value="Unassembled WGS sequence"/>
</dbReference>
<feature type="domain" description="MULE transposase" evidence="1">
    <location>
        <begin position="92"/>
        <end position="187"/>
    </location>
</feature>
<dbReference type="Pfam" id="PF10551">
    <property type="entry name" value="MULE"/>
    <property type="match status" value="1"/>
</dbReference>
<comment type="caution">
    <text evidence="2">The sequence shown here is derived from an EMBL/GenBank/DDBJ whole genome shotgun (WGS) entry which is preliminary data.</text>
</comment>
<organism evidence="2 3">
    <name type="scientific">Spodoptera exigua</name>
    <name type="common">Beet armyworm</name>
    <name type="synonym">Noctua fulgens</name>
    <dbReference type="NCBI Taxonomy" id="7107"/>
    <lineage>
        <taxon>Eukaryota</taxon>
        <taxon>Metazoa</taxon>
        <taxon>Ecdysozoa</taxon>
        <taxon>Arthropoda</taxon>
        <taxon>Hexapoda</taxon>
        <taxon>Insecta</taxon>
        <taxon>Pterygota</taxon>
        <taxon>Neoptera</taxon>
        <taxon>Endopterygota</taxon>
        <taxon>Lepidoptera</taxon>
        <taxon>Glossata</taxon>
        <taxon>Ditrysia</taxon>
        <taxon>Noctuoidea</taxon>
        <taxon>Noctuidae</taxon>
        <taxon>Amphipyrinae</taxon>
        <taxon>Spodoptera</taxon>
    </lineage>
</organism>
<dbReference type="InterPro" id="IPR018289">
    <property type="entry name" value="MULE_transposase_dom"/>
</dbReference>
<dbReference type="AlphaFoldDB" id="A0A922MV94"/>
<sequence length="356" mass="41259">MLDVVPFVEFKLVDCKLPFAASRNSDAAPVADTEILQQNCQKIQCKTVEEVQVPSDYRDFLLADYTYGNTRIIVFCTETAREIICQVEDFYADGTFKSCSPPFDQLYTIHGDIGSTANHTNLMPLVYALMSNRTTESYKILFMLIKAEIPKWSPKRIKTDYERAAMKAIVDVFPCVELKGCYFHFNKAIWAKGRELSLTNTKDIKKRRLVALSAVLPLLPKTEVMNGWAYIMRHENDDSAVKKFKAYMEKQWLKDKFIPIWNAFGEKHRTTNSLESWHHKLNCTVGKKGPNLLHLLHCLYEDAAFYLVRNRQRHTETPVTKRIEKYKIKDEFIQDAQIELIHGDLTVGHFLEMLRS</sequence>
<evidence type="ECO:0000313" key="3">
    <source>
        <dbReference type="Proteomes" id="UP000814243"/>
    </source>
</evidence>
<dbReference type="EMBL" id="JACEFF010000136">
    <property type="protein sequence ID" value="KAH9643394.1"/>
    <property type="molecule type" value="Genomic_DNA"/>
</dbReference>
<evidence type="ECO:0000259" key="1">
    <source>
        <dbReference type="Pfam" id="PF10551"/>
    </source>
</evidence>
<gene>
    <name evidence="2" type="ORF">HF086_016683</name>
</gene>
<protein>
    <recommendedName>
        <fullName evidence="1">MULE transposase domain-containing protein</fullName>
    </recommendedName>
</protein>
<reference evidence="2" key="1">
    <citation type="journal article" date="2021" name="G3 (Bethesda)">
        <title>Genome and transcriptome analysis of the beet armyworm Spodoptera exigua reveals targets for pest control. .</title>
        <authorList>
            <person name="Simon S."/>
            <person name="Breeschoten T."/>
            <person name="Jansen H.J."/>
            <person name="Dirks R.P."/>
            <person name="Schranz M.E."/>
            <person name="Ros V.I.D."/>
        </authorList>
    </citation>
    <scope>NUCLEOTIDE SEQUENCE</scope>
    <source>
        <strain evidence="2">TB_SE_WUR_2020</strain>
    </source>
</reference>
<evidence type="ECO:0000313" key="2">
    <source>
        <dbReference type="EMBL" id="KAH9643394.1"/>
    </source>
</evidence>
<accession>A0A922MV94</accession>
<name>A0A922MV94_SPOEX</name>